<feature type="transmembrane region" description="Helical" evidence="5">
    <location>
        <begin position="21"/>
        <end position="40"/>
    </location>
</feature>
<organism evidence="6 7">
    <name type="scientific">Anaerococcus kampingae</name>
    <dbReference type="NCBI Taxonomy" id="3115614"/>
    <lineage>
        <taxon>Bacteria</taxon>
        <taxon>Bacillati</taxon>
        <taxon>Bacillota</taxon>
        <taxon>Tissierellia</taxon>
        <taxon>Tissierellales</taxon>
        <taxon>Peptoniphilaceae</taxon>
        <taxon>Anaerococcus</taxon>
    </lineage>
</organism>
<evidence type="ECO:0000256" key="1">
    <source>
        <dbReference type="ARBA" id="ARBA00004167"/>
    </source>
</evidence>
<dbReference type="Proteomes" id="UP001637994">
    <property type="component" value="Unassembled WGS sequence"/>
</dbReference>
<evidence type="ECO:0000313" key="7">
    <source>
        <dbReference type="Proteomes" id="UP001637994"/>
    </source>
</evidence>
<dbReference type="SUPFAM" id="SSF55486">
    <property type="entry name" value="Metalloproteases ('zincins'), catalytic domain"/>
    <property type="match status" value="1"/>
</dbReference>
<dbReference type="InterPro" id="IPR007343">
    <property type="entry name" value="Uncharacterised_pept_Zn_put"/>
</dbReference>
<dbReference type="EMBL" id="JBGMEF010000057">
    <property type="protein sequence ID" value="MFO3668127.1"/>
    <property type="molecule type" value="Genomic_DNA"/>
</dbReference>
<evidence type="ECO:0000256" key="3">
    <source>
        <dbReference type="ARBA" id="ARBA00022989"/>
    </source>
</evidence>
<comment type="caution">
    <text evidence="6">The sequence shown here is derived from an EMBL/GenBank/DDBJ whole genome shotgun (WGS) entry which is preliminary data.</text>
</comment>
<dbReference type="PANTHER" id="PTHR30168">
    <property type="entry name" value="PUTATIVE MEMBRANE PROTEIN YPFJ"/>
    <property type="match status" value="1"/>
</dbReference>
<accession>A0ABW9MFM1</accession>
<dbReference type="Pfam" id="PF04228">
    <property type="entry name" value="Zn_peptidase"/>
    <property type="match status" value="1"/>
</dbReference>
<name>A0ABW9MFM1_9FIRM</name>
<dbReference type="PANTHER" id="PTHR30168:SF0">
    <property type="entry name" value="INNER MEMBRANE PROTEIN"/>
    <property type="match status" value="1"/>
</dbReference>
<keyword evidence="4 5" id="KW-0472">Membrane</keyword>
<evidence type="ECO:0000256" key="2">
    <source>
        <dbReference type="ARBA" id="ARBA00022692"/>
    </source>
</evidence>
<sequence length="284" mass="31398">MKWKGRRQSGNINNAGRGGGRGGMALGGGGIILALVIFLITGDPFTALESTTKTAPQTQQEEYVMTQAEKDLYEYSAVVLADTEDAWSEILGKEGINYTPAKMDIFKDAINTGCGFAQAGTGPFYCSVDNKVYMDLSFFNNLVNDFGAKNGDFIVSYVISHEIGHHVQNVTGIMDQYQKLMQKLPEKERNALTVRLELQADYLAGVVARYQHDKGYLDDGDIDEAISTAWVIGDDAIQKKGQGYVVPESYTHGTSEQRVRWYQKGFQAGDLSEWDTFNLDPSQL</sequence>
<comment type="subcellular location">
    <subcellularLocation>
        <location evidence="1">Membrane</location>
        <topology evidence="1">Single-pass membrane protein</topology>
    </subcellularLocation>
</comment>
<protein>
    <submittedName>
        <fullName evidence="6">Neutral zinc metallopeptidase</fullName>
    </submittedName>
</protein>
<reference evidence="6 7" key="1">
    <citation type="journal article" date="2025" name="Anaerobe">
        <title>Description of Anaerococcus kampingiae sp. nov., Anaerococcus groningensis sp. nov., Anaerococcus martiniensis sp. nov., and Anaerococcus cruorum sp. nov., isolated from human clinical specimens.</title>
        <authorList>
            <person name="Boiten K.E."/>
            <person name="Meijer J."/>
            <person name="van Wezel E.M."/>
            <person name="Veloo A.C.M."/>
        </authorList>
    </citation>
    <scope>NUCLEOTIDE SEQUENCE [LARGE SCALE GENOMIC DNA]</scope>
    <source>
        <strain evidence="6 7">ENR0874</strain>
    </source>
</reference>
<dbReference type="RefSeq" id="WP_106460996.1">
    <property type="nucleotide sequence ID" value="NZ_JBGMEF010000057.1"/>
</dbReference>
<evidence type="ECO:0000313" key="6">
    <source>
        <dbReference type="EMBL" id="MFO3668127.1"/>
    </source>
</evidence>
<gene>
    <name evidence="6" type="ORF">ACCQ42_10225</name>
</gene>
<proteinExistence type="predicted"/>
<keyword evidence="3 5" id="KW-1133">Transmembrane helix</keyword>
<keyword evidence="7" id="KW-1185">Reference proteome</keyword>
<keyword evidence="2 5" id="KW-0812">Transmembrane</keyword>
<evidence type="ECO:0000256" key="4">
    <source>
        <dbReference type="ARBA" id="ARBA00023136"/>
    </source>
</evidence>
<evidence type="ECO:0000256" key="5">
    <source>
        <dbReference type="SAM" id="Phobius"/>
    </source>
</evidence>